<keyword evidence="3" id="KW-1185">Reference proteome</keyword>
<feature type="region of interest" description="Disordered" evidence="1">
    <location>
        <begin position="1"/>
        <end position="31"/>
    </location>
</feature>
<evidence type="ECO:0000313" key="3">
    <source>
        <dbReference type="Proteomes" id="UP000053097"/>
    </source>
</evidence>
<evidence type="ECO:0000256" key="1">
    <source>
        <dbReference type="SAM" id="MobiDB-lite"/>
    </source>
</evidence>
<protein>
    <submittedName>
        <fullName evidence="2">Uncharacterized protein</fullName>
    </submittedName>
</protein>
<name>A0A026WRJ6_OOCBI</name>
<gene>
    <name evidence="2" type="ORF">X777_14796</name>
</gene>
<sequence length="170" mass="19540">MSMPTKGRRDHHLSHHHHQQQQSHHVPPQHQHPIILGQPVVHSHSPQTYSAVVTTNTPRFLTNAGESVLLDWHVFSAFLRAASAFLQRSAYMRPVERHLPSSGRFLFRERHTRRDAREGFAERHESPRNCLFAHLAHAPCVRNKVLFEVRVTTRATCVLRAADDVLPRVS</sequence>
<reference evidence="2 3" key="1">
    <citation type="journal article" date="2014" name="Curr. Biol.">
        <title>The genome of the clonal raider ant Cerapachys biroi.</title>
        <authorList>
            <person name="Oxley P.R."/>
            <person name="Ji L."/>
            <person name="Fetter-Pruneda I."/>
            <person name="McKenzie S.K."/>
            <person name="Li C."/>
            <person name="Hu H."/>
            <person name="Zhang G."/>
            <person name="Kronauer D.J."/>
        </authorList>
    </citation>
    <scope>NUCLEOTIDE SEQUENCE [LARGE SCALE GENOMIC DNA]</scope>
</reference>
<evidence type="ECO:0000313" key="2">
    <source>
        <dbReference type="EMBL" id="EZA58627.1"/>
    </source>
</evidence>
<dbReference type="AlphaFoldDB" id="A0A026WRJ6"/>
<organism evidence="2 3">
    <name type="scientific">Ooceraea biroi</name>
    <name type="common">Clonal raider ant</name>
    <name type="synonym">Cerapachys biroi</name>
    <dbReference type="NCBI Taxonomy" id="2015173"/>
    <lineage>
        <taxon>Eukaryota</taxon>
        <taxon>Metazoa</taxon>
        <taxon>Ecdysozoa</taxon>
        <taxon>Arthropoda</taxon>
        <taxon>Hexapoda</taxon>
        <taxon>Insecta</taxon>
        <taxon>Pterygota</taxon>
        <taxon>Neoptera</taxon>
        <taxon>Endopterygota</taxon>
        <taxon>Hymenoptera</taxon>
        <taxon>Apocrita</taxon>
        <taxon>Aculeata</taxon>
        <taxon>Formicoidea</taxon>
        <taxon>Formicidae</taxon>
        <taxon>Dorylinae</taxon>
        <taxon>Ooceraea</taxon>
    </lineage>
</organism>
<feature type="compositionally biased region" description="Low complexity" evidence="1">
    <location>
        <begin position="20"/>
        <end position="31"/>
    </location>
</feature>
<accession>A0A026WRJ6</accession>
<dbReference type="EMBL" id="KK107119">
    <property type="protein sequence ID" value="EZA58627.1"/>
    <property type="molecule type" value="Genomic_DNA"/>
</dbReference>
<feature type="compositionally biased region" description="Basic residues" evidence="1">
    <location>
        <begin position="1"/>
        <end position="19"/>
    </location>
</feature>
<dbReference type="Proteomes" id="UP000053097">
    <property type="component" value="Unassembled WGS sequence"/>
</dbReference>
<proteinExistence type="predicted"/>